<feature type="binding site" evidence="13">
    <location>
        <position position="342"/>
    </location>
    <ligand>
        <name>heme b</name>
        <dbReference type="ChEBI" id="CHEBI:60344"/>
    </ligand>
</feature>
<dbReference type="InterPro" id="IPR048328">
    <property type="entry name" value="Dyp_perox_C"/>
</dbReference>
<comment type="catalytic activity">
    <reaction evidence="12">
        <text>heme b + 2 H(+) = protoporphyrin IX + Fe(2+)</text>
        <dbReference type="Rhea" id="RHEA:22584"/>
        <dbReference type="ChEBI" id="CHEBI:15378"/>
        <dbReference type="ChEBI" id="CHEBI:29033"/>
        <dbReference type="ChEBI" id="CHEBI:57306"/>
        <dbReference type="ChEBI" id="CHEBI:60344"/>
        <dbReference type="EC" id="4.98.1.1"/>
    </reaction>
    <physiologicalReaction direction="left-to-right" evidence="12">
        <dbReference type="Rhea" id="RHEA:22585"/>
    </physiologicalReaction>
</comment>
<dbReference type="AlphaFoldDB" id="A0A344PMR7"/>
<keyword evidence="8 13" id="KW-0408">Iron</keyword>
<dbReference type="EMBL" id="CP030918">
    <property type="protein sequence ID" value="AXC50672.1"/>
    <property type="molecule type" value="Genomic_DNA"/>
</dbReference>
<feature type="region of interest" description="Disordered" evidence="16">
    <location>
        <begin position="36"/>
        <end position="76"/>
    </location>
</feature>
<protein>
    <recommendedName>
        <fullName evidence="10 15">Deferrochelatase</fullName>
        <ecNumber evidence="15">1.11.1.-</ecNumber>
    </recommendedName>
    <alternativeName>
        <fullName evidence="11 15">Peroxidase EfeB</fullName>
    </alternativeName>
</protein>
<proteinExistence type="inferred from homology"/>
<reference evidence="20" key="1">
    <citation type="submission" date="2018-07" db="EMBL/GenBank/DDBJ databases">
        <title>Genome sequencing of Paracoccus sp. SC2-6.</title>
        <authorList>
            <person name="Heo J."/>
            <person name="Kim S.-J."/>
            <person name="Kwon S.-W."/>
        </authorList>
    </citation>
    <scope>NUCLEOTIDE SEQUENCE [LARGE SCALE GENOMIC DNA]</scope>
    <source>
        <strain evidence="20">SC2-6</strain>
    </source>
</reference>
<feature type="binding site" evidence="13">
    <location>
        <begin position="347"/>
        <end position="349"/>
    </location>
    <ligand>
        <name>heme b</name>
        <dbReference type="ChEBI" id="CHEBI:60344"/>
    </ligand>
</feature>
<dbReference type="Proteomes" id="UP000252023">
    <property type="component" value="Chromosome"/>
</dbReference>
<keyword evidence="5 13" id="KW-0479">Metal-binding</keyword>
<feature type="binding site" evidence="13">
    <location>
        <begin position="247"/>
        <end position="249"/>
    </location>
    <ligand>
        <name>heme b</name>
        <dbReference type="ChEBI" id="CHEBI:60344"/>
    </ligand>
</feature>
<dbReference type="GO" id="GO:0033212">
    <property type="term" value="P:iron import into cell"/>
    <property type="evidence" value="ECO:0007669"/>
    <property type="project" value="InterPro"/>
</dbReference>
<accession>A0A344PMR7</accession>
<evidence type="ECO:0000256" key="11">
    <source>
        <dbReference type="ARBA" id="ARBA00033775"/>
    </source>
</evidence>
<feature type="signal peptide" evidence="15">
    <location>
        <begin position="1"/>
        <end position="35"/>
    </location>
</feature>
<dbReference type="EC" id="1.11.1.-" evidence="15"/>
<comment type="cofactor">
    <cofactor evidence="13 15">
        <name>heme b</name>
        <dbReference type="ChEBI" id="CHEBI:60344"/>
    </cofactor>
    <text evidence="13 15">Binds 1 heme b (iron(II)-protoporphyrin IX) group non-covalently per subunit.</text>
</comment>
<evidence type="ECO:0000256" key="6">
    <source>
        <dbReference type="ARBA" id="ARBA00022729"/>
    </source>
</evidence>
<evidence type="ECO:0000256" key="16">
    <source>
        <dbReference type="SAM" id="MobiDB-lite"/>
    </source>
</evidence>
<sequence>MGNETPKTGLQTSRRGVLGAMGLLAACPFAGMARAQTPAGATPEPPVHSVTDAPEANRATQGDHVSPYGPHQAGITTARPAHGMIASFDLIAETPDELEETFKRLTSRIAFLTAGGPVPQLDPGLPPADSGILGPVLHPDALTITVSLGASLFDRLDWLTPHRPACLSRMTSFPNDALDAQCCHGDLSLQICANTQDTTIHALRDVLKTMSDRLVLNWKQEGSVPVIARTPDGVAESARNFLGFRDGSANPDSGDSALMDRIVWVGSGGAEPAWATGGTYQAVRLIRNFVERWDRTPFAEQEAIFGRRRISGAPLDRPDGTEFDVPDYAADRDGARTPLDSHIRLANPRGPGDEASLILRRPFNYSAGVTRSGQLDQGLLFICYQADLDRGFIAVQNRLNGEPLEEYIKPTGGGYFFTLPGMRDADDYLGRTLIAALRAAPVQTATQG</sequence>
<dbReference type="GO" id="GO:0004325">
    <property type="term" value="F:ferrochelatase activity"/>
    <property type="evidence" value="ECO:0007669"/>
    <property type="project" value="UniProtKB-EC"/>
</dbReference>
<feature type="binding site" evidence="14">
    <location>
        <begin position="247"/>
        <end position="249"/>
    </location>
    <ligand>
        <name>protoporphyrin IX</name>
        <dbReference type="ChEBI" id="CHEBI:57306"/>
    </ligand>
</feature>
<evidence type="ECO:0000256" key="15">
    <source>
        <dbReference type="RuleBase" id="RU365017"/>
    </source>
</evidence>
<keyword evidence="7 15" id="KW-0560">Oxidoreductase</keyword>
<keyword evidence="4 13" id="KW-0349">Heme</keyword>
<keyword evidence="20" id="KW-1185">Reference proteome</keyword>
<dbReference type="InterPro" id="IPR006314">
    <property type="entry name" value="Dyp_peroxidase"/>
</dbReference>
<dbReference type="RefSeq" id="WP_114076989.1">
    <property type="nucleotide sequence ID" value="NZ_CP030918.1"/>
</dbReference>
<keyword evidence="6 15" id="KW-0732">Signal</keyword>
<keyword evidence="9" id="KW-0456">Lyase</keyword>
<comment type="subcellular location">
    <subcellularLocation>
        <location evidence="1">Cell envelope</location>
    </subcellularLocation>
</comment>
<evidence type="ECO:0000256" key="1">
    <source>
        <dbReference type="ARBA" id="ARBA00004196"/>
    </source>
</evidence>
<dbReference type="KEGG" id="pars:DRW48_14160"/>
<feature type="binding site" evidence="14">
    <location>
        <position position="307"/>
    </location>
    <ligand>
        <name>protoporphyrin IX</name>
        <dbReference type="ChEBI" id="CHEBI:57306"/>
    </ligand>
</feature>
<evidence type="ECO:0000256" key="7">
    <source>
        <dbReference type="ARBA" id="ARBA00023002"/>
    </source>
</evidence>
<dbReference type="OrthoDB" id="9781066at2"/>
<dbReference type="InterPro" id="IPR006311">
    <property type="entry name" value="TAT_signal"/>
</dbReference>
<feature type="domain" description="Dyp-type peroxidase N-terminal" evidence="17">
    <location>
        <begin position="72"/>
        <end position="222"/>
    </location>
</feature>
<dbReference type="GO" id="GO:0030313">
    <property type="term" value="C:cell envelope"/>
    <property type="evidence" value="ECO:0007669"/>
    <property type="project" value="UniProtKB-SubCell"/>
</dbReference>
<gene>
    <name evidence="19" type="ORF">DRW48_14160</name>
</gene>
<dbReference type="PROSITE" id="PS51257">
    <property type="entry name" value="PROKAR_LIPOPROTEIN"/>
    <property type="match status" value="1"/>
</dbReference>
<comment type="function">
    <text evidence="15">Involved in the recovery of exogenous heme iron. Extracts iron from heme while preserving the protoporphyrin ring intact.</text>
</comment>
<comment type="similarity">
    <text evidence="2">Belongs to the DyP-type peroxidase family. EfeB subfamily.</text>
</comment>
<dbReference type="PANTHER" id="PTHR30521">
    <property type="entry name" value="DEFERROCHELATASE/PEROXIDASE"/>
    <property type="match status" value="1"/>
</dbReference>
<keyword evidence="3 15" id="KW-0575">Peroxidase</keyword>
<evidence type="ECO:0000259" key="17">
    <source>
        <dbReference type="Pfam" id="PF04261"/>
    </source>
</evidence>
<evidence type="ECO:0000256" key="5">
    <source>
        <dbReference type="ARBA" id="ARBA00022723"/>
    </source>
</evidence>
<dbReference type="Pfam" id="PF04261">
    <property type="entry name" value="Dyp_perox_N"/>
    <property type="match status" value="1"/>
</dbReference>
<evidence type="ECO:0000256" key="9">
    <source>
        <dbReference type="ARBA" id="ARBA00023239"/>
    </source>
</evidence>
<dbReference type="NCBIfam" id="TIGR01412">
    <property type="entry name" value="tat_substr_1"/>
    <property type="match status" value="1"/>
</dbReference>
<dbReference type="InterPro" id="IPR011008">
    <property type="entry name" value="Dimeric_a/b-barrel"/>
</dbReference>
<evidence type="ECO:0000256" key="3">
    <source>
        <dbReference type="ARBA" id="ARBA00022559"/>
    </source>
</evidence>
<feature type="domain" description="Dyp-type peroxidase C-terminal" evidence="18">
    <location>
        <begin position="238"/>
        <end position="422"/>
    </location>
</feature>
<dbReference type="GO" id="GO:0046872">
    <property type="term" value="F:metal ion binding"/>
    <property type="evidence" value="ECO:0007669"/>
    <property type="project" value="UniProtKB-KW"/>
</dbReference>
<evidence type="ECO:0000256" key="13">
    <source>
        <dbReference type="PIRSR" id="PIRSR606313-1"/>
    </source>
</evidence>
<evidence type="ECO:0000313" key="19">
    <source>
        <dbReference type="EMBL" id="AXC50672.1"/>
    </source>
</evidence>
<dbReference type="PANTHER" id="PTHR30521:SF4">
    <property type="entry name" value="DEFERROCHELATASE"/>
    <property type="match status" value="1"/>
</dbReference>
<dbReference type="Pfam" id="PF20628">
    <property type="entry name" value="Dyp_perox_C"/>
    <property type="match status" value="1"/>
</dbReference>
<name>A0A344PMR7_9RHOB</name>
<evidence type="ECO:0000256" key="12">
    <source>
        <dbReference type="ARBA" id="ARBA00048856"/>
    </source>
</evidence>
<dbReference type="SUPFAM" id="SSF54909">
    <property type="entry name" value="Dimeric alpha+beta barrel"/>
    <property type="match status" value="1"/>
</dbReference>
<evidence type="ECO:0000256" key="10">
    <source>
        <dbReference type="ARBA" id="ARBA00033771"/>
    </source>
</evidence>
<evidence type="ECO:0000313" key="20">
    <source>
        <dbReference type="Proteomes" id="UP000252023"/>
    </source>
</evidence>
<evidence type="ECO:0000256" key="4">
    <source>
        <dbReference type="ARBA" id="ARBA00022617"/>
    </source>
</evidence>
<evidence type="ECO:0000256" key="14">
    <source>
        <dbReference type="PIRSR" id="PIRSR606313-2"/>
    </source>
</evidence>
<feature type="binding site" evidence="13">
    <location>
        <position position="360"/>
    </location>
    <ligand>
        <name>heme b</name>
        <dbReference type="ChEBI" id="CHEBI:60344"/>
    </ligand>
</feature>
<organism evidence="19 20">
    <name type="scientific">Paracoccus suum</name>
    <dbReference type="NCBI Taxonomy" id="2259340"/>
    <lineage>
        <taxon>Bacteria</taxon>
        <taxon>Pseudomonadati</taxon>
        <taxon>Pseudomonadota</taxon>
        <taxon>Alphaproteobacteria</taxon>
        <taxon>Rhodobacterales</taxon>
        <taxon>Paracoccaceae</taxon>
        <taxon>Paracoccus</taxon>
    </lineage>
</organism>
<evidence type="ECO:0000256" key="2">
    <source>
        <dbReference type="ARBA" id="ARBA00005365"/>
    </source>
</evidence>
<feature type="chain" id="PRO_5016481846" description="Deferrochelatase" evidence="15">
    <location>
        <begin position="36"/>
        <end position="448"/>
    </location>
</feature>
<dbReference type="GO" id="GO:0005829">
    <property type="term" value="C:cytosol"/>
    <property type="evidence" value="ECO:0007669"/>
    <property type="project" value="TreeGrafter"/>
</dbReference>
<dbReference type="InterPro" id="IPR048327">
    <property type="entry name" value="Dyp_perox_N"/>
</dbReference>
<evidence type="ECO:0000256" key="8">
    <source>
        <dbReference type="ARBA" id="ARBA00023004"/>
    </source>
</evidence>
<dbReference type="GO" id="GO:0004601">
    <property type="term" value="F:peroxidase activity"/>
    <property type="evidence" value="ECO:0007669"/>
    <property type="project" value="UniProtKB-KW"/>
</dbReference>
<dbReference type="PROSITE" id="PS51318">
    <property type="entry name" value="TAT"/>
    <property type="match status" value="1"/>
</dbReference>
<dbReference type="InterPro" id="IPR006313">
    <property type="entry name" value="EfeB/EfeN"/>
</dbReference>
<evidence type="ECO:0000259" key="18">
    <source>
        <dbReference type="Pfam" id="PF20628"/>
    </source>
</evidence>
<dbReference type="PROSITE" id="PS51404">
    <property type="entry name" value="DYP_PEROXIDASE"/>
    <property type="match status" value="1"/>
</dbReference>
<dbReference type="GO" id="GO:0020037">
    <property type="term" value="F:heme binding"/>
    <property type="evidence" value="ECO:0007669"/>
    <property type="project" value="InterPro"/>
</dbReference>
<dbReference type="NCBIfam" id="TIGR01413">
    <property type="entry name" value="Dyp_perox_fam"/>
    <property type="match status" value="1"/>
</dbReference>